<evidence type="ECO:0000313" key="5">
    <source>
        <dbReference type="Proteomes" id="UP000326437"/>
    </source>
</evidence>
<dbReference type="Proteomes" id="UP000326437">
    <property type="component" value="Unassembled WGS sequence"/>
</dbReference>
<keyword evidence="4" id="KW-0328">Glycosyltransferase</keyword>
<dbReference type="CDD" id="cd03801">
    <property type="entry name" value="GT4_PimA-like"/>
    <property type="match status" value="1"/>
</dbReference>
<sequence length="348" mass="39313">MNNNKTVVHLIKSANPDGGGAQRIVHGIKNNSHHKHIIIFSKKNNISINTMSTHPLLIPLKLIKTLIQENVSAVVIHDRPFLALHYIVKLFNKKTVFLCHSIFQNKNLVFKLLNKISYIAVSNSAQKKLISVGIPQEKISVIRNGILPPSYTENFSDFAKETNYIYSSDHQDHINIIYVGRLSTEKGIFTLIESLNSAALNNKEVKLTLIGTPTLKFKSEFENLDRKIKSKIDLTGNIDKPFEHIHNYQPTLIVIPSHYEGFGLVMAEALSAGLKIVATDIEPFREISSSPTITYCQPNSPENLARAIVKSLESKPSIQDAWSESKRIATEFSQKTMYRNYDHYFSET</sequence>
<dbReference type="PANTHER" id="PTHR46401">
    <property type="entry name" value="GLYCOSYLTRANSFERASE WBBK-RELATED"/>
    <property type="match status" value="1"/>
</dbReference>
<evidence type="ECO:0000313" key="4">
    <source>
        <dbReference type="EMBL" id="VVN55695.1"/>
    </source>
</evidence>
<feature type="domain" description="Glycosyltransferase subfamily 4-like N-terminal" evidence="3">
    <location>
        <begin position="46"/>
        <end position="146"/>
    </location>
</feature>
<dbReference type="Gene3D" id="3.40.50.2000">
    <property type="entry name" value="Glycogen Phosphorylase B"/>
    <property type="match status" value="2"/>
</dbReference>
<dbReference type="RefSeq" id="WP_150628697.1">
    <property type="nucleotide sequence ID" value="NZ_CABVHO010000015.1"/>
</dbReference>
<gene>
    <name evidence="4" type="primary">gtf1_1</name>
    <name evidence="4" type="ORF">PS685_01963</name>
</gene>
<dbReference type="InterPro" id="IPR001296">
    <property type="entry name" value="Glyco_trans_1"/>
</dbReference>
<dbReference type="EC" id="2.4.1.-" evidence="4"/>
<evidence type="ECO:0000259" key="2">
    <source>
        <dbReference type="Pfam" id="PF00534"/>
    </source>
</evidence>
<accession>A0A5E6YR34</accession>
<organism evidence="4 5">
    <name type="scientific">Pseudomonas fluorescens</name>
    <dbReference type="NCBI Taxonomy" id="294"/>
    <lineage>
        <taxon>Bacteria</taxon>
        <taxon>Pseudomonadati</taxon>
        <taxon>Pseudomonadota</taxon>
        <taxon>Gammaproteobacteria</taxon>
        <taxon>Pseudomonadales</taxon>
        <taxon>Pseudomonadaceae</taxon>
        <taxon>Pseudomonas</taxon>
    </lineage>
</organism>
<dbReference type="Pfam" id="PF13439">
    <property type="entry name" value="Glyco_transf_4"/>
    <property type="match status" value="1"/>
</dbReference>
<feature type="domain" description="Glycosyl transferase family 1" evidence="2">
    <location>
        <begin position="173"/>
        <end position="324"/>
    </location>
</feature>
<dbReference type="InterPro" id="IPR028098">
    <property type="entry name" value="Glyco_trans_4-like_N"/>
</dbReference>
<evidence type="ECO:0000256" key="1">
    <source>
        <dbReference type="ARBA" id="ARBA00022679"/>
    </source>
</evidence>
<dbReference type="SUPFAM" id="SSF53756">
    <property type="entry name" value="UDP-Glycosyltransferase/glycogen phosphorylase"/>
    <property type="match status" value="1"/>
</dbReference>
<keyword evidence="1 4" id="KW-0808">Transferase</keyword>
<proteinExistence type="predicted"/>
<dbReference type="Pfam" id="PF00534">
    <property type="entry name" value="Glycos_transf_1"/>
    <property type="match status" value="1"/>
</dbReference>
<dbReference type="GO" id="GO:0016757">
    <property type="term" value="F:glycosyltransferase activity"/>
    <property type="evidence" value="ECO:0007669"/>
    <property type="project" value="UniProtKB-KW"/>
</dbReference>
<reference evidence="4 5" key="1">
    <citation type="submission" date="2019-09" db="EMBL/GenBank/DDBJ databases">
        <authorList>
            <person name="Chandra G."/>
            <person name="Truman W A."/>
        </authorList>
    </citation>
    <scope>NUCLEOTIDE SEQUENCE [LARGE SCALE GENOMIC DNA]</scope>
    <source>
        <strain evidence="4">PS685</strain>
    </source>
</reference>
<name>A0A5E6YR34_PSEFL</name>
<protein>
    <submittedName>
        <fullName evidence="4">Glycosyltransferase Gtf1</fullName>
        <ecNumber evidence="4">2.4.1.-</ecNumber>
    </submittedName>
</protein>
<dbReference type="EMBL" id="CABVHO010000015">
    <property type="protein sequence ID" value="VVN55695.1"/>
    <property type="molecule type" value="Genomic_DNA"/>
</dbReference>
<dbReference type="OrthoDB" id="9792269at2"/>
<dbReference type="PANTHER" id="PTHR46401:SF2">
    <property type="entry name" value="GLYCOSYLTRANSFERASE WBBK-RELATED"/>
    <property type="match status" value="1"/>
</dbReference>
<evidence type="ECO:0000259" key="3">
    <source>
        <dbReference type="Pfam" id="PF13439"/>
    </source>
</evidence>
<dbReference type="AlphaFoldDB" id="A0A5E6YR34"/>